<sequence>MIRLVTSGFKNTGLKLHINRLALTLIKRHERTISPKSTINDFGLEDSIDFIVPGITADPLLARFLLQNGINQQRDITLPKRCIGCGALFQTVNVNAPGYVHQDILSASGARGSIRWPRIRGIQVPEAPEGVEADSGKFVQKKKRTLCQRCYKLQYYKRIDSNGVHATPEQGCENSNISNAITSTPLDSTSDCGNGNEEKYSQLSEDGHVLASSINLISEIATRIKNDSLVIFLIDLVNVEASVVPELYIALRNRCLDIIWVANKFGVLPAKCEPKEVKGWLRSLVRHVGNAKSSHVLLVDSITGEGFDQVENVLGKCLGVKKSNGVAGIGRSGSHVEPRNVYVVGAVNVGKSTFVNRFLTHIGYSHAGTLQMRRGVGGVTRSQVPGTTIDFIEFGLGQGIRLIDTPGIPVASQVTGLFTKFIDFVSVSLTKRIIPCTIQVKAGQTLLIGGIAQISLLEGSVLNIQCFFSPGVTLHVCRHVGAWDVINSKIATKLYPPHNKQDFERMLPFSKYRMDIACSGRRALENVVVSGLGWVALSGQGPQIIEIQAPKSVHVFRRPALVCGPTPPLDTPTYMTQRFAF</sequence>
<proteinExistence type="predicted"/>
<dbReference type="GeneID" id="94334340"/>
<dbReference type="KEGG" id="bdw:94334340"/>
<gene>
    <name evidence="3" type="ORF">BdWA1_000042</name>
</gene>
<dbReference type="Proteomes" id="UP001214638">
    <property type="component" value="Unassembled WGS sequence"/>
</dbReference>
<evidence type="ECO:0000259" key="2">
    <source>
        <dbReference type="Pfam" id="PF21516"/>
    </source>
</evidence>
<dbReference type="InterPro" id="IPR048422">
    <property type="entry name" value="NOA1/YqeH-like_C"/>
</dbReference>
<evidence type="ECO:0000313" key="4">
    <source>
        <dbReference type="Proteomes" id="UP001214638"/>
    </source>
</evidence>
<dbReference type="Pfam" id="PF01926">
    <property type="entry name" value="MMR_HSR1"/>
    <property type="match status" value="1"/>
</dbReference>
<dbReference type="SUPFAM" id="SSF52540">
    <property type="entry name" value="P-loop containing nucleoside triphosphate hydrolases"/>
    <property type="match status" value="1"/>
</dbReference>
<accession>A0AAD9PLK0</accession>
<feature type="domain" description="NOA1/YqeH-like C-terminal" evidence="2">
    <location>
        <begin position="464"/>
        <end position="561"/>
    </location>
</feature>
<dbReference type="PANTHER" id="PTHR46434">
    <property type="entry name" value="GENETIC INTERACTOR OF PROHIBITINS 3, MITOCHONDRIAL"/>
    <property type="match status" value="1"/>
</dbReference>
<keyword evidence="3" id="KW-0378">Hydrolase</keyword>
<evidence type="ECO:0000259" key="1">
    <source>
        <dbReference type="Pfam" id="PF01926"/>
    </source>
</evidence>
<name>A0AAD9PLK0_9APIC</name>
<dbReference type="GO" id="GO:0005739">
    <property type="term" value="C:mitochondrion"/>
    <property type="evidence" value="ECO:0007669"/>
    <property type="project" value="TreeGrafter"/>
</dbReference>
<comment type="caution">
    <text evidence="3">The sequence shown here is derived from an EMBL/GenBank/DDBJ whole genome shotgun (WGS) entry which is preliminary data.</text>
</comment>
<dbReference type="InterPro" id="IPR050896">
    <property type="entry name" value="Mito_lipid_metab_GTPase"/>
</dbReference>
<dbReference type="GO" id="GO:0005525">
    <property type="term" value="F:GTP binding"/>
    <property type="evidence" value="ECO:0007669"/>
    <property type="project" value="InterPro"/>
</dbReference>
<dbReference type="GO" id="GO:0016787">
    <property type="term" value="F:hydrolase activity"/>
    <property type="evidence" value="ECO:0007669"/>
    <property type="project" value="UniProtKB-KW"/>
</dbReference>
<dbReference type="AlphaFoldDB" id="A0AAD9PLK0"/>
<evidence type="ECO:0000313" key="3">
    <source>
        <dbReference type="EMBL" id="KAK2197047.1"/>
    </source>
</evidence>
<dbReference type="InterPro" id="IPR027417">
    <property type="entry name" value="P-loop_NTPase"/>
</dbReference>
<protein>
    <submittedName>
        <fullName evidence="3">Bifunctional P-loop containing nucleoside triphosphate hydrolase/GTP binding domain</fullName>
    </submittedName>
</protein>
<feature type="domain" description="G" evidence="1">
    <location>
        <begin position="341"/>
        <end position="417"/>
    </location>
</feature>
<dbReference type="Gene3D" id="3.40.50.300">
    <property type="entry name" value="P-loop containing nucleotide triphosphate hydrolases"/>
    <property type="match status" value="1"/>
</dbReference>
<organism evidence="3 4">
    <name type="scientific">Babesia duncani</name>
    <dbReference type="NCBI Taxonomy" id="323732"/>
    <lineage>
        <taxon>Eukaryota</taxon>
        <taxon>Sar</taxon>
        <taxon>Alveolata</taxon>
        <taxon>Apicomplexa</taxon>
        <taxon>Aconoidasida</taxon>
        <taxon>Piroplasmida</taxon>
        <taxon>Babesiidae</taxon>
        <taxon>Babesia</taxon>
    </lineage>
</organism>
<dbReference type="InterPro" id="IPR006073">
    <property type="entry name" value="GTP-bd"/>
</dbReference>
<dbReference type="Pfam" id="PF21516">
    <property type="entry name" value="YqeH-like_C"/>
    <property type="match status" value="1"/>
</dbReference>
<dbReference type="RefSeq" id="XP_067803889.1">
    <property type="nucleotide sequence ID" value="XM_067945098.1"/>
</dbReference>
<keyword evidence="4" id="KW-1185">Reference proteome</keyword>
<dbReference type="PANTHER" id="PTHR46434:SF1">
    <property type="entry name" value="GENETIC INTERACTOR OF PROHIBITINS 3, MITOCHONDRIAL"/>
    <property type="match status" value="1"/>
</dbReference>
<dbReference type="EMBL" id="JALLKP010000001">
    <property type="protein sequence ID" value="KAK2197047.1"/>
    <property type="molecule type" value="Genomic_DNA"/>
</dbReference>
<reference evidence="3" key="1">
    <citation type="journal article" date="2023" name="Nat. Microbiol.">
        <title>Babesia duncani multi-omics identifies virulence factors and drug targets.</title>
        <authorList>
            <person name="Singh P."/>
            <person name="Lonardi S."/>
            <person name="Liang Q."/>
            <person name="Vydyam P."/>
            <person name="Khabirova E."/>
            <person name="Fang T."/>
            <person name="Gihaz S."/>
            <person name="Thekkiniath J."/>
            <person name="Munshi M."/>
            <person name="Abel S."/>
            <person name="Ciampossin L."/>
            <person name="Batugedara G."/>
            <person name="Gupta M."/>
            <person name="Lu X.M."/>
            <person name="Lenz T."/>
            <person name="Chakravarty S."/>
            <person name="Cornillot E."/>
            <person name="Hu Y."/>
            <person name="Ma W."/>
            <person name="Gonzalez L.M."/>
            <person name="Sanchez S."/>
            <person name="Estrada K."/>
            <person name="Sanchez-Flores A."/>
            <person name="Montero E."/>
            <person name="Harb O.S."/>
            <person name="Le Roch K.G."/>
            <person name="Mamoun C.B."/>
        </authorList>
    </citation>
    <scope>NUCLEOTIDE SEQUENCE</scope>
    <source>
        <strain evidence="3">WA1</strain>
    </source>
</reference>